<dbReference type="SUPFAM" id="SSF82693">
    <property type="entry name" value="Multidrug efflux transporter AcrB pore domain, PN1, PN2, PC1 and PC2 subdomains"/>
    <property type="match status" value="4"/>
</dbReference>
<dbReference type="GO" id="GO:0009636">
    <property type="term" value="P:response to toxic substance"/>
    <property type="evidence" value="ECO:0007669"/>
    <property type="project" value="UniProtKB-ARBA"/>
</dbReference>
<evidence type="ECO:0000313" key="10">
    <source>
        <dbReference type="EMBL" id="CAA9382335.1"/>
    </source>
</evidence>
<evidence type="ECO:0000256" key="2">
    <source>
        <dbReference type="ARBA" id="ARBA00010942"/>
    </source>
</evidence>
<dbReference type="Pfam" id="PF00873">
    <property type="entry name" value="ACR_tran"/>
    <property type="match status" value="1"/>
</dbReference>
<evidence type="ECO:0000256" key="9">
    <source>
        <dbReference type="SAM" id="Phobius"/>
    </source>
</evidence>
<dbReference type="InterPro" id="IPR004764">
    <property type="entry name" value="MdtF-like"/>
</dbReference>
<evidence type="ECO:0000256" key="5">
    <source>
        <dbReference type="ARBA" id="ARBA00022519"/>
    </source>
</evidence>
<dbReference type="InterPro" id="IPR001036">
    <property type="entry name" value="Acrflvin-R"/>
</dbReference>
<dbReference type="GO" id="GO:0042910">
    <property type="term" value="F:xenobiotic transmembrane transporter activity"/>
    <property type="evidence" value="ECO:0007669"/>
    <property type="project" value="TreeGrafter"/>
</dbReference>
<dbReference type="FunFam" id="1.20.1640.10:FF:000001">
    <property type="entry name" value="Efflux pump membrane transporter"/>
    <property type="match status" value="1"/>
</dbReference>
<dbReference type="Gene3D" id="1.20.1640.10">
    <property type="entry name" value="Multidrug efflux transporter AcrB transmembrane domain"/>
    <property type="match status" value="2"/>
</dbReference>
<keyword evidence="7 9" id="KW-1133">Transmembrane helix</keyword>
<dbReference type="SUPFAM" id="SSF82714">
    <property type="entry name" value="Multidrug efflux transporter AcrB TolC docking domain, DN and DC subdomains"/>
    <property type="match status" value="2"/>
</dbReference>
<protein>
    <submittedName>
        <fullName evidence="10">RND efflux system, inner membrane transporter</fullName>
    </submittedName>
</protein>
<dbReference type="EMBL" id="CADCUQ010000181">
    <property type="protein sequence ID" value="CAA9382335.1"/>
    <property type="molecule type" value="Genomic_DNA"/>
</dbReference>
<dbReference type="PANTHER" id="PTHR32063:SF11">
    <property type="entry name" value="CATION OR DRUG EFFLUX SYSTEM PROTEIN"/>
    <property type="match status" value="1"/>
</dbReference>
<dbReference type="Gene3D" id="3.30.70.1430">
    <property type="entry name" value="Multidrug efflux transporter AcrB pore domain"/>
    <property type="match status" value="2"/>
</dbReference>
<dbReference type="PANTHER" id="PTHR32063">
    <property type="match status" value="1"/>
</dbReference>
<proteinExistence type="inferred from homology"/>
<dbReference type="PRINTS" id="PR00702">
    <property type="entry name" value="ACRIFLAVINRP"/>
</dbReference>
<dbReference type="AlphaFoldDB" id="A0A6J4NAH8"/>
<accession>A0A6J4NAH8</accession>
<dbReference type="GO" id="GO:0015562">
    <property type="term" value="F:efflux transmembrane transporter activity"/>
    <property type="evidence" value="ECO:0007669"/>
    <property type="project" value="InterPro"/>
</dbReference>
<dbReference type="Gene3D" id="3.30.70.1320">
    <property type="entry name" value="Multidrug efflux transporter AcrB pore domain like"/>
    <property type="match status" value="1"/>
</dbReference>
<feature type="transmembrane region" description="Helical" evidence="9">
    <location>
        <begin position="988"/>
        <end position="1010"/>
    </location>
</feature>
<reference evidence="10" key="1">
    <citation type="submission" date="2020-02" db="EMBL/GenBank/DDBJ databases">
        <authorList>
            <person name="Meier V. D."/>
        </authorList>
    </citation>
    <scope>NUCLEOTIDE SEQUENCE</scope>
    <source>
        <strain evidence="10">AVDCRST_MAG64</strain>
    </source>
</reference>
<evidence type="ECO:0000256" key="6">
    <source>
        <dbReference type="ARBA" id="ARBA00022692"/>
    </source>
</evidence>
<feature type="transmembrane region" description="Helical" evidence="9">
    <location>
        <begin position="548"/>
        <end position="567"/>
    </location>
</feature>
<feature type="transmembrane region" description="Helical" evidence="9">
    <location>
        <begin position="12"/>
        <end position="34"/>
    </location>
</feature>
<feature type="transmembrane region" description="Helical" evidence="9">
    <location>
        <begin position="1016"/>
        <end position="1042"/>
    </location>
</feature>
<feature type="transmembrane region" description="Helical" evidence="9">
    <location>
        <begin position="346"/>
        <end position="365"/>
    </location>
</feature>
<evidence type="ECO:0000256" key="7">
    <source>
        <dbReference type="ARBA" id="ARBA00022989"/>
    </source>
</evidence>
<organism evidence="10">
    <name type="scientific">uncultured Phycisphaerae bacterium</name>
    <dbReference type="NCBI Taxonomy" id="904963"/>
    <lineage>
        <taxon>Bacteria</taxon>
        <taxon>Pseudomonadati</taxon>
        <taxon>Planctomycetota</taxon>
        <taxon>Phycisphaerae</taxon>
        <taxon>environmental samples</taxon>
    </lineage>
</organism>
<evidence type="ECO:0000256" key="8">
    <source>
        <dbReference type="ARBA" id="ARBA00023136"/>
    </source>
</evidence>
<dbReference type="FunFam" id="3.30.70.1430:FF:000001">
    <property type="entry name" value="Efflux pump membrane transporter"/>
    <property type="match status" value="1"/>
</dbReference>
<sequence>MKFAHFFIDRPVFASVISILTIIVGLLAIVALPVSQYPEIVPPTVVVTASYPGANAQTVADTIAAPIEQEINGVENMLYVSSQSTNDGQLRLTVTFELGTDLDNAQVQVQNRVAIAEPKLPEDVRRLGVTVKKSSPDITMVVQFFSPDKSRDVLYMSNYATLYVRDEIARVKGVGDVFLFGARDYSMRLWLDPQKLASLNMTAGDVVRAVREQNVQVAAGVVGGPPQPAGSTALQLTVNAQGRLTTEKEFEDIVVKTGPGGAILRVRDVARVKLEARDYAVNAYADGQPSVALPIFQLPGSNALDTKHNVVARMEQIRHSPDWPKGVEYRVPYDTTVFVQQSLDDVLKTLVEAILLVVLVVVVFLQSWRASLIPLAAVPVSLIGTCAVMWAMGFTLNNLSLFGLVLAIGIVVDDAIVVVENVERWIERGMEPRAATFRAMDEVTPAVIAVAAGLSAVFVPTAFISGISGQFYKQFALTIAVSTLISAFNSLTLSPALAAILLKPRDARPDWLTRGINFLLGWFFRLFNRTLEAGTNAYVAVLRRMTRLAAVVMVGYVGLLVLTYFGFRAVPTGFIPTQDKGYLVCVLQLPDGATLDRTDVAMRRMAEIAQRTPGIKYTFAIAGFNALSFVNQSNSGAMFVTLEDFPERAGDPELTSEAILGRLMGEFSQIQEGFALVFPPPAVQGLGTAGGFKMQVRDLGGRSPQDLQTVTEQVIAAASQDPRLRNVITSYRAGVPQLYAEVDREKVKSQNVAVTDVFEALQTYLGSLYVNDFNFLGRTYQVTAQADAQFRQRPDDIAALKTRNADGRMVPLGAVLELRDTTGPVRMGRYNLFQTAEVNGSAAPGVSTGEATAIMVRAAAGALPPGYDFQWTDLTYQEQLAGNTAIYIFPLCVLLVFLVHAAEYESWSLPTAIILIVPMCLLSGIFGVWLRGMDNNIFTQIGFVVLAGLSAKNAVLIVEFAKQQEEHDPKMGYVRAAVEASRLRLRPILMTSFAFILGVLPLVVAAGAGFEMRQALGTAVFFGMIGVTFFGIFLTPVFYVSIRWLTTKLGFRPPTHPQTAPPLAALAGGRVDGNGHGDGNGLGGNGHAALGDAANGDGAARPAPLVVTAADAPA</sequence>
<feature type="transmembrane region" description="Helical" evidence="9">
    <location>
        <begin position="372"/>
        <end position="393"/>
    </location>
</feature>
<evidence type="ECO:0000256" key="3">
    <source>
        <dbReference type="ARBA" id="ARBA00022448"/>
    </source>
</evidence>
<feature type="non-terminal residue" evidence="10">
    <location>
        <position position="1114"/>
    </location>
</feature>
<evidence type="ECO:0000256" key="4">
    <source>
        <dbReference type="ARBA" id="ARBA00022475"/>
    </source>
</evidence>
<comment type="subcellular location">
    <subcellularLocation>
        <location evidence="1">Cell inner membrane</location>
        <topology evidence="1">Multi-pass membrane protein</topology>
    </subcellularLocation>
</comment>
<feature type="transmembrane region" description="Helical" evidence="9">
    <location>
        <begin position="443"/>
        <end position="463"/>
    </location>
</feature>
<dbReference type="Gene3D" id="3.30.70.1440">
    <property type="entry name" value="Multidrug efflux transporter AcrB pore domain"/>
    <property type="match status" value="1"/>
</dbReference>
<gene>
    <name evidence="10" type="ORF">AVDCRST_MAG64-738</name>
</gene>
<feature type="transmembrane region" description="Helical" evidence="9">
    <location>
        <begin position="884"/>
        <end position="902"/>
    </location>
</feature>
<keyword evidence="8 9" id="KW-0472">Membrane</keyword>
<evidence type="ECO:0000256" key="1">
    <source>
        <dbReference type="ARBA" id="ARBA00004429"/>
    </source>
</evidence>
<dbReference type="InterPro" id="IPR027463">
    <property type="entry name" value="AcrB_DN_DC_subdom"/>
</dbReference>
<feature type="transmembrane region" description="Helical" evidence="9">
    <location>
        <begin position="909"/>
        <end position="931"/>
    </location>
</feature>
<feature type="transmembrane region" description="Helical" evidence="9">
    <location>
        <begin position="475"/>
        <end position="502"/>
    </location>
</feature>
<keyword evidence="5" id="KW-0997">Cell inner membrane</keyword>
<name>A0A6J4NAH8_9BACT</name>
<dbReference type="SUPFAM" id="SSF82866">
    <property type="entry name" value="Multidrug efflux transporter AcrB transmembrane domain"/>
    <property type="match status" value="2"/>
</dbReference>
<feature type="transmembrane region" description="Helical" evidence="9">
    <location>
        <begin position="399"/>
        <end position="422"/>
    </location>
</feature>
<dbReference type="NCBIfam" id="NF000282">
    <property type="entry name" value="RND_permease_1"/>
    <property type="match status" value="1"/>
</dbReference>
<dbReference type="GO" id="GO:0005886">
    <property type="term" value="C:plasma membrane"/>
    <property type="evidence" value="ECO:0007669"/>
    <property type="project" value="UniProtKB-SubCell"/>
</dbReference>
<keyword evidence="6 9" id="KW-0812">Transmembrane</keyword>
<dbReference type="Gene3D" id="3.30.2090.10">
    <property type="entry name" value="Multidrug efflux transporter AcrB TolC docking domain, DN and DC subdomains"/>
    <property type="match status" value="2"/>
</dbReference>
<comment type="similarity">
    <text evidence="2">Belongs to the resistance-nodulation-cell division (RND) (TC 2.A.6) family.</text>
</comment>
<dbReference type="NCBIfam" id="TIGR00915">
    <property type="entry name" value="2A0602"/>
    <property type="match status" value="1"/>
</dbReference>
<keyword evidence="4" id="KW-1003">Cell membrane</keyword>
<keyword evidence="3" id="KW-0813">Transport</keyword>